<keyword evidence="2" id="KW-1185">Reference proteome</keyword>
<dbReference type="Proteomes" id="UP000199158">
    <property type="component" value="Unassembled WGS sequence"/>
</dbReference>
<proteinExistence type="predicted"/>
<dbReference type="STRING" id="474960.SAMN05216180_0617"/>
<dbReference type="AlphaFoldDB" id="A0A1H7ZH34"/>
<organism evidence="1 2">
    <name type="scientific">Hydrogenoanaerobacterium saccharovorans</name>
    <dbReference type="NCBI Taxonomy" id="474960"/>
    <lineage>
        <taxon>Bacteria</taxon>
        <taxon>Bacillati</taxon>
        <taxon>Bacillota</taxon>
        <taxon>Clostridia</taxon>
        <taxon>Eubacteriales</taxon>
        <taxon>Oscillospiraceae</taxon>
        <taxon>Hydrogenoanaerobacterium</taxon>
    </lineage>
</organism>
<name>A0A1H7ZH34_9FIRM</name>
<sequence>MDQMMNAWEQFLRTGKVSDYLRYRQAIDAFSDDYIEGEEYPDADEYTGGGNRFTGY</sequence>
<dbReference type="EMBL" id="FOCG01000001">
    <property type="protein sequence ID" value="SEM56717.1"/>
    <property type="molecule type" value="Genomic_DNA"/>
</dbReference>
<evidence type="ECO:0000313" key="2">
    <source>
        <dbReference type="Proteomes" id="UP000199158"/>
    </source>
</evidence>
<evidence type="ECO:0000313" key="1">
    <source>
        <dbReference type="EMBL" id="SEM56717.1"/>
    </source>
</evidence>
<accession>A0A1H7ZH34</accession>
<reference evidence="1 2" key="1">
    <citation type="submission" date="2016-10" db="EMBL/GenBank/DDBJ databases">
        <authorList>
            <person name="de Groot N.N."/>
        </authorList>
    </citation>
    <scope>NUCLEOTIDE SEQUENCE [LARGE SCALE GENOMIC DNA]</scope>
    <source>
        <strain evidence="1 2">CGMCC 1.5070</strain>
    </source>
</reference>
<protein>
    <submittedName>
        <fullName evidence="1">Uncharacterized protein</fullName>
    </submittedName>
</protein>
<gene>
    <name evidence="1" type="ORF">SAMN05216180_0617</name>
</gene>